<feature type="repeat" description="ANK" evidence="3">
    <location>
        <begin position="15"/>
        <end position="47"/>
    </location>
</feature>
<protein>
    <submittedName>
        <fullName evidence="4">Transient receptor potential cation channel subfamily a member 1</fullName>
    </submittedName>
</protein>
<evidence type="ECO:0000256" key="3">
    <source>
        <dbReference type="PROSITE-ProRule" id="PRU00023"/>
    </source>
</evidence>
<evidence type="ECO:0000256" key="1">
    <source>
        <dbReference type="ARBA" id="ARBA00022737"/>
    </source>
</evidence>
<keyword evidence="5" id="KW-1185">Reference proteome</keyword>
<evidence type="ECO:0000256" key="2">
    <source>
        <dbReference type="ARBA" id="ARBA00023043"/>
    </source>
</evidence>
<dbReference type="PROSITE" id="PS50297">
    <property type="entry name" value="ANK_REP_REGION"/>
    <property type="match status" value="4"/>
</dbReference>
<dbReference type="Proteomes" id="UP000735302">
    <property type="component" value="Unassembled WGS sequence"/>
</dbReference>
<evidence type="ECO:0000313" key="4">
    <source>
        <dbReference type="EMBL" id="GFN87090.1"/>
    </source>
</evidence>
<dbReference type="PANTHER" id="PTHR24198">
    <property type="entry name" value="ANKYRIN REPEAT AND PROTEIN KINASE DOMAIN-CONTAINING PROTEIN"/>
    <property type="match status" value="1"/>
</dbReference>
<dbReference type="SMART" id="SM00248">
    <property type="entry name" value="ANK"/>
    <property type="match status" value="7"/>
</dbReference>
<organism evidence="4 5">
    <name type="scientific">Plakobranchus ocellatus</name>
    <dbReference type="NCBI Taxonomy" id="259542"/>
    <lineage>
        <taxon>Eukaryota</taxon>
        <taxon>Metazoa</taxon>
        <taxon>Spiralia</taxon>
        <taxon>Lophotrochozoa</taxon>
        <taxon>Mollusca</taxon>
        <taxon>Gastropoda</taxon>
        <taxon>Heterobranchia</taxon>
        <taxon>Euthyneura</taxon>
        <taxon>Panpulmonata</taxon>
        <taxon>Sacoglossa</taxon>
        <taxon>Placobranchoidea</taxon>
        <taxon>Plakobranchidae</taxon>
        <taxon>Plakobranchus</taxon>
    </lineage>
</organism>
<sequence>MLVEKHIDVDVSGSGGYTALHFAAAGDHPLCIKTLLDRHASLLIRSSNGTFPVHTAAKCGAARALEALILGAESQGLEPRMVLALKDREGQLPIHNAVNNGAAEDTGCTPVHYAATQGNLDLLKNLNEFHPDSFRGALKEEDYTGRTPIHWAAIFDHDTVVKYLIRMSDINTFDRNKNTPLLSAAKNACWKTLMVLLTHKDTNTEVIDVNQRNVLHLAVRQGVNLEETLNVWKVTSLPISLNPLTSCGVNDVAAQNSVRDIVLRCNEEDKTGSTPLHYAASRGDPKGVLSLLSLGAKTNVKNKLRQSPFHIACRYGRYNVCLLLLDQADGSRLKNEQDDAGESPLHMAAARGFTDIVGLLLQRGAVISKYKLHLEALTSYSFITSIRNKTGRK</sequence>
<dbReference type="Gene3D" id="1.25.40.20">
    <property type="entry name" value="Ankyrin repeat-containing domain"/>
    <property type="match status" value="3"/>
</dbReference>
<keyword evidence="2 3" id="KW-0040">ANK repeat</keyword>
<dbReference type="InterPro" id="IPR002110">
    <property type="entry name" value="Ankyrin_rpt"/>
</dbReference>
<dbReference type="SUPFAM" id="SSF48403">
    <property type="entry name" value="Ankyrin repeat"/>
    <property type="match status" value="1"/>
</dbReference>
<gene>
    <name evidence="4" type="ORF">PoB_001359600</name>
</gene>
<dbReference type="PANTHER" id="PTHR24198:SF165">
    <property type="entry name" value="ANKYRIN REPEAT-CONTAINING PROTEIN-RELATED"/>
    <property type="match status" value="1"/>
</dbReference>
<dbReference type="PRINTS" id="PR01415">
    <property type="entry name" value="ANKYRIN"/>
</dbReference>
<dbReference type="PROSITE" id="PS50088">
    <property type="entry name" value="ANK_REPEAT"/>
    <property type="match status" value="5"/>
</dbReference>
<keyword evidence="4" id="KW-0675">Receptor</keyword>
<feature type="repeat" description="ANK" evidence="3">
    <location>
        <begin position="340"/>
        <end position="372"/>
    </location>
</feature>
<dbReference type="InterPro" id="IPR036770">
    <property type="entry name" value="Ankyrin_rpt-contain_sf"/>
</dbReference>
<name>A0AAV3YUI3_9GAST</name>
<proteinExistence type="predicted"/>
<dbReference type="AlphaFoldDB" id="A0AAV3YUI3"/>
<keyword evidence="1" id="KW-0677">Repeat</keyword>
<evidence type="ECO:0000313" key="5">
    <source>
        <dbReference type="Proteomes" id="UP000735302"/>
    </source>
</evidence>
<dbReference type="Pfam" id="PF12796">
    <property type="entry name" value="Ank_2"/>
    <property type="match status" value="3"/>
</dbReference>
<feature type="repeat" description="ANK" evidence="3">
    <location>
        <begin position="106"/>
        <end position="126"/>
    </location>
</feature>
<comment type="caution">
    <text evidence="4">The sequence shown here is derived from an EMBL/GenBank/DDBJ whole genome shotgun (WGS) entry which is preliminary data.</text>
</comment>
<feature type="repeat" description="ANK" evidence="3">
    <location>
        <begin position="271"/>
        <end position="303"/>
    </location>
</feature>
<feature type="repeat" description="ANK" evidence="3">
    <location>
        <begin position="144"/>
        <end position="166"/>
    </location>
</feature>
<reference evidence="4 5" key="1">
    <citation type="journal article" date="2021" name="Elife">
        <title>Chloroplast acquisition without the gene transfer in kleptoplastic sea slugs, Plakobranchus ocellatus.</title>
        <authorList>
            <person name="Maeda T."/>
            <person name="Takahashi S."/>
            <person name="Yoshida T."/>
            <person name="Shimamura S."/>
            <person name="Takaki Y."/>
            <person name="Nagai Y."/>
            <person name="Toyoda A."/>
            <person name="Suzuki Y."/>
            <person name="Arimoto A."/>
            <person name="Ishii H."/>
            <person name="Satoh N."/>
            <person name="Nishiyama T."/>
            <person name="Hasebe M."/>
            <person name="Maruyama T."/>
            <person name="Minagawa J."/>
            <person name="Obokata J."/>
            <person name="Shigenobu S."/>
        </authorList>
    </citation>
    <scope>NUCLEOTIDE SEQUENCE [LARGE SCALE GENOMIC DNA]</scope>
</reference>
<accession>A0AAV3YUI3</accession>
<dbReference type="EMBL" id="BLXT01001660">
    <property type="protein sequence ID" value="GFN87090.1"/>
    <property type="molecule type" value="Genomic_DNA"/>
</dbReference>